<comment type="caution">
    <text evidence="2">The sequence shown here is derived from an EMBL/GenBank/DDBJ whole genome shotgun (WGS) entry which is preliminary data.</text>
</comment>
<dbReference type="Pfam" id="PF09997">
    <property type="entry name" value="DUF2238"/>
    <property type="match status" value="1"/>
</dbReference>
<dbReference type="EMBL" id="DVLU01000054">
    <property type="protein sequence ID" value="HIT85374.1"/>
    <property type="molecule type" value="Genomic_DNA"/>
</dbReference>
<feature type="transmembrane region" description="Helical" evidence="1">
    <location>
        <begin position="82"/>
        <end position="100"/>
    </location>
</feature>
<gene>
    <name evidence="2" type="ORF">IAA60_05655</name>
</gene>
<reference evidence="2" key="1">
    <citation type="submission" date="2020-10" db="EMBL/GenBank/DDBJ databases">
        <authorList>
            <person name="Gilroy R."/>
        </authorList>
    </citation>
    <scope>NUCLEOTIDE SEQUENCE</scope>
    <source>
        <strain evidence="2">CHK181-108</strain>
    </source>
</reference>
<keyword evidence="1" id="KW-0812">Transmembrane</keyword>
<feature type="transmembrane region" description="Helical" evidence="1">
    <location>
        <begin position="18"/>
        <end position="37"/>
    </location>
</feature>
<reference evidence="2" key="2">
    <citation type="journal article" date="2021" name="PeerJ">
        <title>Extensive microbial diversity within the chicken gut microbiome revealed by metagenomics and culture.</title>
        <authorList>
            <person name="Gilroy R."/>
            <person name="Ravi A."/>
            <person name="Getino M."/>
            <person name="Pursley I."/>
            <person name="Horton D.L."/>
            <person name="Alikhan N.F."/>
            <person name="Baker D."/>
            <person name="Gharbi K."/>
            <person name="Hall N."/>
            <person name="Watson M."/>
            <person name="Adriaenssens E.M."/>
            <person name="Foster-Nyarko E."/>
            <person name="Jarju S."/>
            <person name="Secka A."/>
            <person name="Antonio M."/>
            <person name="Oren A."/>
            <person name="Chaudhuri R.R."/>
            <person name="La Ragione R."/>
            <person name="Hildebrand F."/>
            <person name="Pallen M.J."/>
        </authorList>
    </citation>
    <scope>NUCLEOTIDE SEQUENCE</scope>
    <source>
        <strain evidence="2">CHK181-108</strain>
    </source>
</reference>
<dbReference type="InterPro" id="IPR014509">
    <property type="entry name" value="YjdF-like"/>
</dbReference>
<organism evidence="2 3">
    <name type="scientific">Candidatus Ornithomonoglobus intestinigallinarum</name>
    <dbReference type="NCBI Taxonomy" id="2840894"/>
    <lineage>
        <taxon>Bacteria</taxon>
        <taxon>Bacillati</taxon>
        <taxon>Bacillota</taxon>
        <taxon>Clostridia</taxon>
        <taxon>Candidatus Ornithomonoglobus</taxon>
    </lineage>
</organism>
<proteinExistence type="predicted"/>
<keyword evidence="1" id="KW-0472">Membrane</keyword>
<evidence type="ECO:0000313" key="2">
    <source>
        <dbReference type="EMBL" id="HIT85374.1"/>
    </source>
</evidence>
<keyword evidence="1" id="KW-1133">Transmembrane helix</keyword>
<accession>A0A9D1H533</accession>
<feature type="transmembrane region" description="Helical" evidence="1">
    <location>
        <begin position="206"/>
        <end position="224"/>
    </location>
</feature>
<evidence type="ECO:0000313" key="3">
    <source>
        <dbReference type="Proteomes" id="UP000824165"/>
    </source>
</evidence>
<dbReference type="Proteomes" id="UP000824165">
    <property type="component" value="Unassembled WGS sequence"/>
</dbReference>
<name>A0A9D1H533_9FIRM</name>
<protein>
    <submittedName>
        <fullName evidence="2">Uncharacterized protein</fullName>
    </submittedName>
</protein>
<feature type="transmembrane region" description="Helical" evidence="1">
    <location>
        <begin position="112"/>
        <end position="132"/>
    </location>
</feature>
<evidence type="ECO:0000256" key="1">
    <source>
        <dbReference type="SAM" id="Phobius"/>
    </source>
</evidence>
<sequence>MELIVIATLIDQFRMENYHNSFICLLTLALFNIPMIADKKFNIKLPNAMEITIVLFIFAAEILGEIQSFYTRFPYWDAVLHTMNGFLMSAVGFTMIDILNNNPKIHMNMSPFFVAFVSFCFSMTTGVVWEFFEFAMDHFFLTDMQKDAFAGAVSSVALNPSGLNDPVIIRDISSVVINGVKDGVRGAYEYTGGYLDVGIADTMKDLIVNCIGAVVFSAIGFVYIKKRGKNKIAQSFIPQLKAPQPENE</sequence>
<dbReference type="AlphaFoldDB" id="A0A9D1H533"/>